<accession>A0A836K8S6</accession>
<feature type="region of interest" description="Disordered" evidence="1">
    <location>
        <begin position="338"/>
        <end position="359"/>
    </location>
</feature>
<dbReference type="RefSeq" id="XP_067174223.1">
    <property type="nucleotide sequence ID" value="XM_067318118.1"/>
</dbReference>
<name>A0A836K8S6_9TRYP</name>
<feature type="region of interest" description="Disordered" evidence="1">
    <location>
        <begin position="574"/>
        <end position="603"/>
    </location>
</feature>
<dbReference type="EMBL" id="JAFEUZ010000036">
    <property type="protein sequence ID" value="KAG5464286.1"/>
    <property type="molecule type" value="Genomic_DNA"/>
</dbReference>
<feature type="compositionally biased region" description="Basic and acidic residues" evidence="1">
    <location>
        <begin position="391"/>
        <end position="404"/>
    </location>
</feature>
<reference evidence="2 3" key="1">
    <citation type="submission" date="2021-03" db="EMBL/GenBank/DDBJ databases">
        <title>Leishmania (Mundinia) martiniquensis Genome sequencing and assembly.</title>
        <authorList>
            <person name="Almutairi H."/>
            <person name="Gatherer D."/>
        </authorList>
    </citation>
    <scope>NUCLEOTIDE SEQUENCE [LARGE SCALE GENOMIC DNA]</scope>
    <source>
        <strain evidence="2">LSCM1</strain>
    </source>
</reference>
<dbReference type="KEGG" id="lmat:92510630"/>
<dbReference type="GeneID" id="92510630"/>
<comment type="caution">
    <text evidence="2">The sequence shown here is derived from an EMBL/GenBank/DDBJ whole genome shotgun (WGS) entry which is preliminary data.</text>
</comment>
<evidence type="ECO:0000256" key="1">
    <source>
        <dbReference type="SAM" id="MobiDB-lite"/>
    </source>
</evidence>
<dbReference type="OrthoDB" id="264683at2759"/>
<gene>
    <name evidence="2" type="ORF">LSCM1_00467</name>
</gene>
<sequence>MSADEEGVLQVQRFDLGCFRVAQPHNGGASSCTPRTVRQRRTRQFPEHEHLHPFSNSLHDVRASVSALQLSPCSFVPTISDAPVVRRVRSLSCLSGDRSVAPARYSVGHGAGVGVPGQSSDRHTASLSGAASAVAAARPTVLFRSSLPSAAFSTADQHGEAVQGGHEAAGDLSATRGSSIFVSHTYAAYAQALSSSVPRLTRLSLSSNGCSPAVQTNWSIGRPTTLRCLDTDSDVNDDQVASQGEEDEDREPWCGGSTQVWCGSEVGAPLPCFHGAEEQSAETLAEAPTSHTAGHLPNHRDLLASSPPIAWQPPPLPMPFPASQLDFSSCFQGRAVLSSGAPETNTEEETNDNGGKVTRSSTLPAIGNVAFIELSGSLADLEAAPRKSYIRSDCETPPRSDLGRTRKTTGLKTLGGAASGAPAGTEHTSSATAAESITHHIGTPLCADVRSGCSPCFGPTLEWRSRMCSATPQERGVRAEAPSQLRGSEYPVSVATAEAVAAQLARISIRTSPTPKRLAFEEEELAERGSGGCPPTLISEACTSVDGTAVRCSLWNASGAQRCDRFPAVKMPNRGVGSLSSNGRRRASLLGQSGDGEPLSNSCPTGLQLLRSRKRCLADMQAAGMEERNANALAAQDAGSAHYADYPAPDGVAGVSLAATCEKGGEGGIGAGGAEEALKRQRREEQRRKRLQHVLPGAPSRMDNLTPDPVPARCAEEALSSSAPPLHVLRVLPTGQLAWGIQPQQSLADCGDRASRGQMSSIDFATPAPLDTSTDHGGIPGSFSQGCHGRGVLWSVGCDSQILAPLPTNVPPPPSRKP</sequence>
<dbReference type="AlphaFoldDB" id="A0A836K8S6"/>
<feature type="region of interest" description="Disordered" evidence="1">
    <location>
        <begin position="391"/>
        <end position="431"/>
    </location>
</feature>
<keyword evidence="3" id="KW-1185">Reference proteome</keyword>
<organism evidence="2 3">
    <name type="scientific">Leishmania martiniquensis</name>
    <dbReference type="NCBI Taxonomy" id="1580590"/>
    <lineage>
        <taxon>Eukaryota</taxon>
        <taxon>Discoba</taxon>
        <taxon>Euglenozoa</taxon>
        <taxon>Kinetoplastea</taxon>
        <taxon>Metakinetoplastina</taxon>
        <taxon>Trypanosomatida</taxon>
        <taxon>Trypanosomatidae</taxon>
        <taxon>Leishmaniinae</taxon>
        <taxon>Leishmania</taxon>
    </lineage>
</organism>
<feature type="region of interest" description="Disordered" evidence="1">
    <location>
        <begin position="279"/>
        <end position="305"/>
    </location>
</feature>
<feature type="region of interest" description="Disordered" evidence="1">
    <location>
        <begin position="229"/>
        <end position="256"/>
    </location>
</feature>
<evidence type="ECO:0000313" key="3">
    <source>
        <dbReference type="Proteomes" id="UP000673552"/>
    </source>
</evidence>
<evidence type="ECO:0000313" key="2">
    <source>
        <dbReference type="EMBL" id="KAG5464286.1"/>
    </source>
</evidence>
<protein>
    <submittedName>
        <fullName evidence="2">Uncharacterized protein</fullName>
    </submittedName>
</protein>
<proteinExistence type="predicted"/>
<dbReference type="Proteomes" id="UP000673552">
    <property type="component" value="Chromosome 36"/>
</dbReference>